<feature type="transmembrane region" description="Helical" evidence="1">
    <location>
        <begin position="37"/>
        <end position="59"/>
    </location>
</feature>
<feature type="transmembrane region" description="Helical" evidence="1">
    <location>
        <begin position="12"/>
        <end position="31"/>
    </location>
</feature>
<evidence type="ECO:0000313" key="2">
    <source>
        <dbReference type="EMBL" id="MBM7633339.1"/>
    </source>
</evidence>
<comment type="caution">
    <text evidence="2">The sequence shown here is derived from an EMBL/GenBank/DDBJ whole genome shotgun (WGS) entry which is preliminary data.</text>
</comment>
<proteinExistence type="predicted"/>
<sequence length="67" mass="7203">MFTLRRIGERLYMSGMGLGAVAVGIAFFSMLEAPGTQAHWSLVIIILIAAGVSFSGLILQNNFKDEA</sequence>
<accession>A0ABS2PD40</accession>
<keyword evidence="1" id="KW-0472">Membrane</keyword>
<gene>
    <name evidence="2" type="ORF">JOD17_002433</name>
</gene>
<dbReference type="EMBL" id="JAFBEC010000006">
    <property type="protein sequence ID" value="MBM7633339.1"/>
    <property type="molecule type" value="Genomic_DNA"/>
</dbReference>
<dbReference type="Proteomes" id="UP000741863">
    <property type="component" value="Unassembled WGS sequence"/>
</dbReference>
<keyword evidence="1" id="KW-1133">Transmembrane helix</keyword>
<keyword evidence="3" id="KW-1185">Reference proteome</keyword>
<organism evidence="2 3">
    <name type="scientific">Geomicrobium sediminis</name>
    <dbReference type="NCBI Taxonomy" id="1347788"/>
    <lineage>
        <taxon>Bacteria</taxon>
        <taxon>Bacillati</taxon>
        <taxon>Bacillota</taxon>
        <taxon>Bacilli</taxon>
        <taxon>Bacillales</taxon>
        <taxon>Geomicrobium</taxon>
    </lineage>
</organism>
<evidence type="ECO:0000313" key="3">
    <source>
        <dbReference type="Proteomes" id="UP000741863"/>
    </source>
</evidence>
<reference evidence="2 3" key="1">
    <citation type="submission" date="2021-01" db="EMBL/GenBank/DDBJ databases">
        <title>Genomic Encyclopedia of Type Strains, Phase IV (KMG-IV): sequencing the most valuable type-strain genomes for metagenomic binning, comparative biology and taxonomic classification.</title>
        <authorList>
            <person name="Goeker M."/>
        </authorList>
    </citation>
    <scope>NUCLEOTIDE SEQUENCE [LARGE SCALE GENOMIC DNA]</scope>
    <source>
        <strain evidence="2 3">DSM 25540</strain>
    </source>
</reference>
<protein>
    <submittedName>
        <fullName evidence="2">Uncharacterized protein</fullName>
    </submittedName>
</protein>
<evidence type="ECO:0000256" key="1">
    <source>
        <dbReference type="SAM" id="Phobius"/>
    </source>
</evidence>
<keyword evidence="1" id="KW-0812">Transmembrane</keyword>
<dbReference type="RefSeq" id="WP_204697957.1">
    <property type="nucleotide sequence ID" value="NZ_JAFBEC010000006.1"/>
</dbReference>
<name>A0ABS2PD40_9BACL</name>